<keyword evidence="3" id="KW-0472">Membrane</keyword>
<dbReference type="InterPro" id="IPR023614">
    <property type="entry name" value="Porin_dom_sf"/>
</dbReference>
<feature type="domain" description="Porin" evidence="5">
    <location>
        <begin position="14"/>
        <end position="387"/>
    </location>
</feature>
<reference evidence="6 7" key="1">
    <citation type="submission" date="2020-12" db="EMBL/GenBank/DDBJ databases">
        <authorList>
            <person name="Mcmullen J.G."/>
        </authorList>
    </citation>
    <scope>NUCLEOTIDE SEQUENCE [LARGE SCALE GENOMIC DNA]</scope>
    <source>
        <strain evidence="6 7">JGM97</strain>
    </source>
</reference>
<dbReference type="SUPFAM" id="SSF56935">
    <property type="entry name" value="Porins"/>
    <property type="match status" value="1"/>
</dbReference>
<dbReference type="RefSeq" id="WP_212589089.1">
    <property type="nucleotide sequence ID" value="NZ_JAERKB010000006.1"/>
</dbReference>
<evidence type="ECO:0000313" key="7">
    <source>
        <dbReference type="Proteomes" id="UP000680634"/>
    </source>
</evidence>
<feature type="chain" id="PRO_5045681461" evidence="4">
    <location>
        <begin position="23"/>
        <end position="419"/>
    </location>
</feature>
<dbReference type="Gene3D" id="2.40.160.10">
    <property type="entry name" value="Porin"/>
    <property type="match status" value="1"/>
</dbReference>
<gene>
    <name evidence="6" type="ORF">JK232_09235</name>
</gene>
<comment type="caution">
    <text evidence="6">The sequence shown here is derived from an EMBL/GenBank/DDBJ whole genome shotgun (WGS) entry which is preliminary data.</text>
</comment>
<name>A0ABS5JIG3_9GAMM</name>
<evidence type="ECO:0000313" key="6">
    <source>
        <dbReference type="EMBL" id="MBS0969078.1"/>
    </source>
</evidence>
<dbReference type="PANTHER" id="PTHR34501">
    <property type="entry name" value="PROTEIN YDDL-RELATED"/>
    <property type="match status" value="1"/>
</dbReference>
<evidence type="ECO:0000256" key="2">
    <source>
        <dbReference type="ARBA" id="ARBA00022729"/>
    </source>
</evidence>
<evidence type="ECO:0000259" key="5">
    <source>
        <dbReference type="Pfam" id="PF13609"/>
    </source>
</evidence>
<keyword evidence="2 4" id="KW-0732">Signal</keyword>
<reference evidence="7" key="2">
    <citation type="submission" date="2023-07" db="EMBL/GenBank/DDBJ databases">
        <title>Genome-inferred correspondence between phylogeny and metabolic traits in the wild Drosophila gut microbiome.</title>
        <authorList>
            <person name="Bueno E."/>
            <person name="Blow F."/>
            <person name="Douglas A.E."/>
        </authorList>
    </citation>
    <scope>NUCLEOTIDE SEQUENCE [LARGE SCALE GENOMIC DNA]</scope>
    <source>
        <strain evidence="7">JGM97</strain>
    </source>
</reference>
<sequence length="419" mass="46196">MFKKNLIAMALPLMLATAGAQATNLYDNEGTKIDFTGSIRLMMENSDSRDQYNPGKDSTQLKDQDSRFGFNFDHAFNQGQAHGIGYLEFGNDTQKGEGDFEMANRQGWAGFRMDGIGDLTFGRVTSPFDDMARSDFTYEYGGALGFGAYNGGFIGRTSGTGTGEDEFIARVSNTIRVMSADFNGFSFGGTYTMQTEQDDGDTGLQNAYTLAAFYNFGTDDLDMYVGAGYGYAHLDEDGTTLAGNDVTDDNKPNYTRVTNGSDYDGEDGTEQIWGLSGKLTHKPTNLSFAIDVGQMYLDNVMSGDVGYDGSQNADKALFYVGDTATVNLLGLGVKWAYDGDSSIYGGYYLKDADDELYDWKEQKYVVGTDYYFTKNVVIWGEYAYITAESEKWTDDNNVQHDFATVGDDNRIAAGMRIYF</sequence>
<evidence type="ECO:0000256" key="4">
    <source>
        <dbReference type="SAM" id="SignalP"/>
    </source>
</evidence>
<dbReference type="CDD" id="cd00342">
    <property type="entry name" value="gram_neg_porins"/>
    <property type="match status" value="1"/>
</dbReference>
<keyword evidence="7" id="KW-1185">Reference proteome</keyword>
<dbReference type="EMBL" id="JAERKB010000006">
    <property type="protein sequence ID" value="MBS0969078.1"/>
    <property type="molecule type" value="Genomic_DNA"/>
</dbReference>
<dbReference type="Pfam" id="PF13609">
    <property type="entry name" value="Porin_4"/>
    <property type="match status" value="1"/>
</dbReference>
<organism evidence="6 7">
    <name type="scientific">Nissabacter archeti</name>
    <dbReference type="NCBI Taxonomy" id="1917880"/>
    <lineage>
        <taxon>Bacteria</taxon>
        <taxon>Pseudomonadati</taxon>
        <taxon>Pseudomonadota</taxon>
        <taxon>Gammaproteobacteria</taxon>
        <taxon>Enterobacterales</taxon>
        <taxon>Yersiniaceae</taxon>
        <taxon>Nissabacter</taxon>
    </lineage>
</organism>
<evidence type="ECO:0000256" key="3">
    <source>
        <dbReference type="ARBA" id="ARBA00023136"/>
    </source>
</evidence>
<evidence type="ECO:0000256" key="1">
    <source>
        <dbReference type="ARBA" id="ARBA00004571"/>
    </source>
</evidence>
<accession>A0ABS5JIG3</accession>
<protein>
    <submittedName>
        <fullName evidence="6">Porin</fullName>
    </submittedName>
</protein>
<dbReference type="InterPro" id="IPR050298">
    <property type="entry name" value="Gram-neg_bact_OMP"/>
</dbReference>
<dbReference type="Proteomes" id="UP000680634">
    <property type="component" value="Unassembled WGS sequence"/>
</dbReference>
<proteinExistence type="predicted"/>
<feature type="signal peptide" evidence="4">
    <location>
        <begin position="1"/>
        <end position="22"/>
    </location>
</feature>
<comment type="subcellular location">
    <subcellularLocation>
        <location evidence="1">Cell outer membrane</location>
        <topology evidence="1">Multi-pass membrane protein</topology>
    </subcellularLocation>
</comment>
<dbReference type="InterPro" id="IPR033900">
    <property type="entry name" value="Gram_neg_porin_domain"/>
</dbReference>
<dbReference type="PANTHER" id="PTHR34501:SF2">
    <property type="entry name" value="OUTER MEMBRANE PORIN F-RELATED"/>
    <property type="match status" value="1"/>
</dbReference>